<feature type="transmembrane region" description="Helical" evidence="8">
    <location>
        <begin position="169"/>
        <end position="187"/>
    </location>
</feature>
<dbReference type="SUPFAM" id="SSF81338">
    <property type="entry name" value="Aquaporin-like"/>
    <property type="match status" value="1"/>
</dbReference>
<evidence type="ECO:0000256" key="5">
    <source>
        <dbReference type="ARBA" id="ARBA00023136"/>
    </source>
</evidence>
<organism evidence="9 10">
    <name type="scientific">Hymenoscyphus albidus</name>
    <dbReference type="NCBI Taxonomy" id="595503"/>
    <lineage>
        <taxon>Eukaryota</taxon>
        <taxon>Fungi</taxon>
        <taxon>Dikarya</taxon>
        <taxon>Ascomycota</taxon>
        <taxon>Pezizomycotina</taxon>
        <taxon>Leotiomycetes</taxon>
        <taxon>Helotiales</taxon>
        <taxon>Helotiaceae</taxon>
        <taxon>Hymenoscyphus</taxon>
    </lineage>
</organism>
<dbReference type="AlphaFoldDB" id="A0A9N9Q9E5"/>
<evidence type="ECO:0000256" key="3">
    <source>
        <dbReference type="ARBA" id="ARBA00022692"/>
    </source>
</evidence>
<comment type="subcellular location">
    <subcellularLocation>
        <location evidence="1">Membrane</location>
        <topology evidence="1">Multi-pass membrane protein</topology>
    </subcellularLocation>
</comment>
<gene>
    <name evidence="9" type="ORF">HYALB_00005238</name>
</gene>
<dbReference type="GO" id="GO:0015250">
    <property type="term" value="F:water channel activity"/>
    <property type="evidence" value="ECO:0007669"/>
    <property type="project" value="TreeGrafter"/>
</dbReference>
<dbReference type="Proteomes" id="UP000701801">
    <property type="component" value="Unassembled WGS sequence"/>
</dbReference>
<dbReference type="Pfam" id="PF00230">
    <property type="entry name" value="MIP"/>
    <property type="match status" value="1"/>
</dbReference>
<evidence type="ECO:0000256" key="7">
    <source>
        <dbReference type="SAM" id="MobiDB-lite"/>
    </source>
</evidence>
<feature type="region of interest" description="Disordered" evidence="7">
    <location>
        <begin position="270"/>
        <end position="327"/>
    </location>
</feature>
<reference evidence="9" key="1">
    <citation type="submission" date="2021-07" db="EMBL/GenBank/DDBJ databases">
        <authorList>
            <person name="Durling M."/>
        </authorList>
    </citation>
    <scope>NUCLEOTIDE SEQUENCE</scope>
</reference>
<feature type="transmembrane region" description="Helical" evidence="8">
    <location>
        <begin position="240"/>
        <end position="260"/>
    </location>
</feature>
<evidence type="ECO:0000256" key="1">
    <source>
        <dbReference type="ARBA" id="ARBA00004141"/>
    </source>
</evidence>
<evidence type="ECO:0000256" key="8">
    <source>
        <dbReference type="SAM" id="Phobius"/>
    </source>
</evidence>
<feature type="transmembrane region" description="Helical" evidence="8">
    <location>
        <begin position="199"/>
        <end position="220"/>
    </location>
</feature>
<comment type="similarity">
    <text evidence="2 6">Belongs to the MIP/aquaporin (TC 1.A.8) family.</text>
</comment>
<keyword evidence="6" id="KW-0813">Transport</keyword>
<dbReference type="EMBL" id="CAJVRM010000285">
    <property type="protein sequence ID" value="CAG8978901.1"/>
    <property type="molecule type" value="Genomic_DNA"/>
</dbReference>
<evidence type="ECO:0000313" key="9">
    <source>
        <dbReference type="EMBL" id="CAG8978901.1"/>
    </source>
</evidence>
<dbReference type="InterPro" id="IPR000425">
    <property type="entry name" value="MIP"/>
</dbReference>
<comment type="caution">
    <text evidence="9">The sequence shown here is derived from an EMBL/GenBank/DDBJ whole genome shotgun (WGS) entry which is preliminary data.</text>
</comment>
<dbReference type="GO" id="GO:0005886">
    <property type="term" value="C:plasma membrane"/>
    <property type="evidence" value="ECO:0007669"/>
    <property type="project" value="TreeGrafter"/>
</dbReference>
<evidence type="ECO:0000256" key="6">
    <source>
        <dbReference type="RuleBase" id="RU000477"/>
    </source>
</evidence>
<keyword evidence="4 8" id="KW-1133">Transmembrane helix</keyword>
<dbReference type="PANTHER" id="PTHR19139:SF199">
    <property type="entry name" value="MIP17260P"/>
    <property type="match status" value="1"/>
</dbReference>
<dbReference type="OrthoDB" id="3222at2759"/>
<feature type="compositionally biased region" description="Basic and acidic residues" evidence="7">
    <location>
        <begin position="270"/>
        <end position="286"/>
    </location>
</feature>
<keyword evidence="5 8" id="KW-0472">Membrane</keyword>
<dbReference type="Gene3D" id="1.20.1080.10">
    <property type="entry name" value="Glycerol uptake facilitator protein"/>
    <property type="match status" value="1"/>
</dbReference>
<name>A0A9N9Q9E5_9HELO</name>
<dbReference type="InterPro" id="IPR034294">
    <property type="entry name" value="Aquaporin_transptr"/>
</dbReference>
<sequence>MNINKSPTVVYRVDPLKHAFRNVFEVLPEGVRDHVVAAIGEFLGTFCYFFFTFAGGESAAASISRVNDLVSTEPSGPNPALLLYIATSGAFALAVNAWIFFPVSGGLFNPLISFGMALIGAITWARCALLIAIQTAASIAGAYVVYALFNGGLHVETTLRNDTSPAQGVVIEMLLTAQVILAVFMLASEKHKASFIAPIGIGSAYFISQLVGIEWTGASLNPIRSLAPYIVNRSFTHYHWIYWAGPFTGTILAVVIYKLVKALEYETAQEEGKRDETAQGEEKGDKYPALPTPNRRPSSALPSIHSVDVPSAEPKKAGEDMPVCYAV</sequence>
<dbReference type="InterPro" id="IPR023271">
    <property type="entry name" value="Aquaporin-like"/>
</dbReference>
<evidence type="ECO:0000256" key="4">
    <source>
        <dbReference type="ARBA" id="ARBA00022989"/>
    </source>
</evidence>
<dbReference type="PANTHER" id="PTHR19139">
    <property type="entry name" value="AQUAPORIN TRANSPORTER"/>
    <property type="match status" value="1"/>
</dbReference>
<feature type="transmembrane region" description="Helical" evidence="8">
    <location>
        <begin position="129"/>
        <end position="149"/>
    </location>
</feature>
<accession>A0A9N9Q9E5</accession>
<keyword evidence="10" id="KW-1185">Reference proteome</keyword>
<evidence type="ECO:0000313" key="10">
    <source>
        <dbReference type="Proteomes" id="UP000701801"/>
    </source>
</evidence>
<protein>
    <recommendedName>
        <fullName evidence="11">Aquaporin-like protein</fullName>
    </recommendedName>
</protein>
<keyword evidence="3 6" id="KW-0812">Transmembrane</keyword>
<dbReference type="PRINTS" id="PR00783">
    <property type="entry name" value="MINTRINSICP"/>
</dbReference>
<evidence type="ECO:0000256" key="2">
    <source>
        <dbReference type="ARBA" id="ARBA00006175"/>
    </source>
</evidence>
<proteinExistence type="inferred from homology"/>
<evidence type="ECO:0008006" key="11">
    <source>
        <dbReference type="Google" id="ProtNLM"/>
    </source>
</evidence>
<feature type="transmembrane region" description="Helical" evidence="8">
    <location>
        <begin position="107"/>
        <end position="124"/>
    </location>
</feature>